<dbReference type="Pfam" id="PF01926">
    <property type="entry name" value="MMR_HSR1"/>
    <property type="match status" value="2"/>
</dbReference>
<dbReference type="InterPro" id="IPR006073">
    <property type="entry name" value="GTP-bd"/>
</dbReference>
<dbReference type="EMBL" id="JABBWK010000017">
    <property type="protein sequence ID" value="KAG1902382.1"/>
    <property type="molecule type" value="Genomic_DNA"/>
</dbReference>
<protein>
    <submittedName>
        <fullName evidence="3">P-loop containing nucleoside triphosphate hydrolase protein</fullName>
    </submittedName>
</protein>
<dbReference type="GO" id="GO:0002098">
    <property type="term" value="P:tRNA wobble uridine modification"/>
    <property type="evidence" value="ECO:0007669"/>
    <property type="project" value="TreeGrafter"/>
</dbReference>
<dbReference type="InterPro" id="IPR025662">
    <property type="entry name" value="Sigma_54_int_dom_ATP-bd_1"/>
</dbReference>
<feature type="region of interest" description="Disordered" evidence="1">
    <location>
        <begin position="1"/>
        <end position="39"/>
    </location>
</feature>
<dbReference type="Gene3D" id="3.40.50.300">
    <property type="entry name" value="P-loop containing nucleotide triphosphate hydrolases"/>
    <property type="match status" value="2"/>
</dbReference>
<organism evidence="3 4">
    <name type="scientific">Suillus fuscotomentosus</name>
    <dbReference type="NCBI Taxonomy" id="1912939"/>
    <lineage>
        <taxon>Eukaryota</taxon>
        <taxon>Fungi</taxon>
        <taxon>Dikarya</taxon>
        <taxon>Basidiomycota</taxon>
        <taxon>Agaricomycotina</taxon>
        <taxon>Agaricomycetes</taxon>
        <taxon>Agaricomycetidae</taxon>
        <taxon>Boletales</taxon>
        <taxon>Suillineae</taxon>
        <taxon>Suillaceae</taxon>
        <taxon>Suillus</taxon>
    </lineage>
</organism>
<dbReference type="GeneID" id="64665031"/>
<dbReference type="SUPFAM" id="SSF52540">
    <property type="entry name" value="P-loop containing nucleoside triphosphate hydrolases"/>
    <property type="match status" value="2"/>
</dbReference>
<dbReference type="GO" id="GO:0030488">
    <property type="term" value="P:tRNA methylation"/>
    <property type="evidence" value="ECO:0007669"/>
    <property type="project" value="TreeGrafter"/>
</dbReference>
<keyword evidence="3" id="KW-0378">Hydrolase</keyword>
<dbReference type="PANTHER" id="PTHR42714">
    <property type="entry name" value="TRNA MODIFICATION GTPASE GTPBP3"/>
    <property type="match status" value="1"/>
</dbReference>
<feature type="compositionally biased region" description="Polar residues" evidence="1">
    <location>
        <begin position="14"/>
        <end position="29"/>
    </location>
</feature>
<dbReference type="AlphaFoldDB" id="A0AAD4HMY0"/>
<sequence>MSSPARVQPYSEPSIASQRHGSVTSSNHTEVGESPHRTDPFSVVICGETGSGKSSLINLIAGTDVAVTSCDAAGCTAGTNMHDISVVRNDTLKVKLIDTAGLDEGTHGTVPDKEARKILKKLLRTLTEQSDIHLVIYCVRGERVIRTLRRNYELIRSQVKGKVPIVLVVTCLESRQPEMEDWWKVNEQTISKLGMTFAGHACITTTTMIGPMLKERRTQSYDAVCKLIEQSHPSNNTGVHTGLSPGAVHHVSSKKAASTKHPNVVVFGQAGAGKSSLINLIAGENLAEISRDMTRCTLKWEEYPVKFGGGSYNIFDTVGLEEPQLGIPQYLDAVENAHNLIQKLERQGGIDLLVFCMRAGRLTATLQSNYRLFNEFLCEKKVPIVVVITHLENEVGEMDAWWKRNKATFRHMEFHVDGHACITAVRGNYPERHKQSRTTIHKLVKEFTADGQKRTWKGGDNLFVSLVQKQIGLLLGKSRSKDIVPRLIKRCGLSSDVAKQLADRINNDVVGAA</sequence>
<dbReference type="InterPro" id="IPR027417">
    <property type="entry name" value="P-loop_NTPase"/>
</dbReference>
<dbReference type="GO" id="GO:0016787">
    <property type="term" value="F:hydrolase activity"/>
    <property type="evidence" value="ECO:0007669"/>
    <property type="project" value="UniProtKB-KW"/>
</dbReference>
<gene>
    <name evidence="3" type="ORF">F5891DRAFT_162202</name>
</gene>
<dbReference type="RefSeq" id="XP_041227957.1">
    <property type="nucleotide sequence ID" value="XM_041370733.1"/>
</dbReference>
<evidence type="ECO:0000259" key="2">
    <source>
        <dbReference type="Pfam" id="PF01926"/>
    </source>
</evidence>
<dbReference type="Proteomes" id="UP001195769">
    <property type="component" value="Unassembled WGS sequence"/>
</dbReference>
<feature type="domain" description="G" evidence="2">
    <location>
        <begin position="264"/>
        <end position="389"/>
    </location>
</feature>
<dbReference type="CDD" id="cd00882">
    <property type="entry name" value="Ras_like_GTPase"/>
    <property type="match status" value="2"/>
</dbReference>
<feature type="compositionally biased region" description="Basic and acidic residues" evidence="1">
    <location>
        <begin position="30"/>
        <end position="39"/>
    </location>
</feature>
<dbReference type="GO" id="GO:0005525">
    <property type="term" value="F:GTP binding"/>
    <property type="evidence" value="ECO:0007669"/>
    <property type="project" value="InterPro"/>
</dbReference>
<evidence type="ECO:0000256" key="1">
    <source>
        <dbReference type="SAM" id="MobiDB-lite"/>
    </source>
</evidence>
<feature type="domain" description="G" evidence="2">
    <location>
        <begin position="43"/>
        <end position="169"/>
    </location>
</feature>
<comment type="caution">
    <text evidence="3">The sequence shown here is derived from an EMBL/GenBank/DDBJ whole genome shotgun (WGS) entry which is preliminary data.</text>
</comment>
<dbReference type="PROSITE" id="PS00675">
    <property type="entry name" value="SIGMA54_INTERACT_1"/>
    <property type="match status" value="1"/>
</dbReference>
<name>A0AAD4HMY0_9AGAM</name>
<dbReference type="PANTHER" id="PTHR42714:SF2">
    <property type="entry name" value="TRNA MODIFICATION GTPASE GTPBP3, MITOCHONDRIAL"/>
    <property type="match status" value="1"/>
</dbReference>
<accession>A0AAD4HMY0</accession>
<proteinExistence type="predicted"/>
<keyword evidence="4" id="KW-1185">Reference proteome</keyword>
<dbReference type="GO" id="GO:0005737">
    <property type="term" value="C:cytoplasm"/>
    <property type="evidence" value="ECO:0007669"/>
    <property type="project" value="TreeGrafter"/>
</dbReference>
<evidence type="ECO:0000313" key="4">
    <source>
        <dbReference type="Proteomes" id="UP001195769"/>
    </source>
</evidence>
<reference evidence="3" key="1">
    <citation type="journal article" date="2020" name="New Phytol.">
        <title>Comparative genomics reveals dynamic genome evolution in host specialist ectomycorrhizal fungi.</title>
        <authorList>
            <person name="Lofgren L.A."/>
            <person name="Nguyen N.H."/>
            <person name="Vilgalys R."/>
            <person name="Ruytinx J."/>
            <person name="Liao H.L."/>
            <person name="Branco S."/>
            <person name="Kuo A."/>
            <person name="LaButti K."/>
            <person name="Lipzen A."/>
            <person name="Andreopoulos W."/>
            <person name="Pangilinan J."/>
            <person name="Riley R."/>
            <person name="Hundley H."/>
            <person name="Na H."/>
            <person name="Barry K."/>
            <person name="Grigoriev I.V."/>
            <person name="Stajich J.E."/>
            <person name="Kennedy P.G."/>
        </authorList>
    </citation>
    <scope>NUCLEOTIDE SEQUENCE</scope>
    <source>
        <strain evidence="3">FC203</strain>
    </source>
</reference>
<evidence type="ECO:0000313" key="3">
    <source>
        <dbReference type="EMBL" id="KAG1902382.1"/>
    </source>
</evidence>